<sequence>MLVSIIIPTYRDWNRLSKCLTALACQSIPKTDFEIIVANNCPNDYHSPSFEIPINCTIITVSKAGSYAARNAAIKLAQGEIIGFTDSDCVPHKDWIRNAVAALQSRPELARIAGCIELFYLSDKPNRIELYDKFYAFNQEGYVLNNGTAATANMFTYASLFQTVGLFNCELLSGGDFLWGTLANKKGYRIRYCEDVIVFHPARGKLSELVKKEKRVGVGQAGFLAETSRLTMLWSYFKALRPRLRESWYVLKNSSTASIPDALLVVFLRHYLLSVRAYAKLRKQLTPA</sequence>
<dbReference type="SUPFAM" id="SSF53448">
    <property type="entry name" value="Nucleotide-diphospho-sugar transferases"/>
    <property type="match status" value="1"/>
</dbReference>
<protein>
    <submittedName>
        <fullName evidence="2">Glycosyltransferase involved in cell wall biosynthesis</fullName>
    </submittedName>
</protein>
<organism evidence="2 3">
    <name type="scientific">Dyadobacter arcticus</name>
    <dbReference type="NCBI Taxonomy" id="1078754"/>
    <lineage>
        <taxon>Bacteria</taxon>
        <taxon>Pseudomonadati</taxon>
        <taxon>Bacteroidota</taxon>
        <taxon>Cytophagia</taxon>
        <taxon>Cytophagales</taxon>
        <taxon>Spirosomataceae</taxon>
        <taxon>Dyadobacter</taxon>
    </lineage>
</organism>
<dbReference type="PANTHER" id="PTHR43685">
    <property type="entry name" value="GLYCOSYLTRANSFERASE"/>
    <property type="match status" value="1"/>
</dbReference>
<proteinExistence type="predicted"/>
<comment type="caution">
    <text evidence="2">The sequence shown here is derived from an EMBL/GenBank/DDBJ whole genome shotgun (WGS) entry which is preliminary data.</text>
</comment>
<dbReference type="CDD" id="cd00761">
    <property type="entry name" value="Glyco_tranf_GTA_type"/>
    <property type="match status" value="1"/>
</dbReference>
<dbReference type="PANTHER" id="PTHR43685:SF2">
    <property type="entry name" value="GLYCOSYLTRANSFERASE 2-LIKE DOMAIN-CONTAINING PROTEIN"/>
    <property type="match status" value="1"/>
</dbReference>
<keyword evidence="3" id="KW-1185">Reference proteome</keyword>
<dbReference type="InterPro" id="IPR050834">
    <property type="entry name" value="Glycosyltransf_2"/>
</dbReference>
<evidence type="ECO:0000313" key="3">
    <source>
        <dbReference type="Proteomes" id="UP001179181"/>
    </source>
</evidence>
<name>A0ABX0UT77_9BACT</name>
<feature type="domain" description="Glycosyltransferase 2-like" evidence="1">
    <location>
        <begin position="4"/>
        <end position="108"/>
    </location>
</feature>
<dbReference type="Pfam" id="PF00535">
    <property type="entry name" value="Glycos_transf_2"/>
    <property type="match status" value="1"/>
</dbReference>
<dbReference type="EMBL" id="JAASQJ010000004">
    <property type="protein sequence ID" value="NIJ54975.1"/>
    <property type="molecule type" value="Genomic_DNA"/>
</dbReference>
<dbReference type="Proteomes" id="UP001179181">
    <property type="component" value="Unassembled WGS sequence"/>
</dbReference>
<dbReference type="Gene3D" id="3.90.550.10">
    <property type="entry name" value="Spore Coat Polysaccharide Biosynthesis Protein SpsA, Chain A"/>
    <property type="match status" value="1"/>
</dbReference>
<evidence type="ECO:0000313" key="2">
    <source>
        <dbReference type="EMBL" id="NIJ54975.1"/>
    </source>
</evidence>
<accession>A0ABX0UT77</accession>
<gene>
    <name evidence="2" type="ORF">FHS68_004162</name>
</gene>
<reference evidence="2 3" key="1">
    <citation type="submission" date="2020-03" db="EMBL/GenBank/DDBJ databases">
        <title>Genomic Encyclopedia of Type Strains, Phase IV (KMG-IV): sequencing the most valuable type-strain genomes for metagenomic binning, comparative biology and taxonomic classification.</title>
        <authorList>
            <person name="Goeker M."/>
        </authorList>
    </citation>
    <scope>NUCLEOTIDE SEQUENCE [LARGE SCALE GENOMIC DNA]</scope>
    <source>
        <strain evidence="2 3">DSM 102865</strain>
    </source>
</reference>
<dbReference type="InterPro" id="IPR001173">
    <property type="entry name" value="Glyco_trans_2-like"/>
</dbReference>
<dbReference type="RefSeq" id="WP_208408374.1">
    <property type="nucleotide sequence ID" value="NZ_JAASQJ010000004.1"/>
</dbReference>
<evidence type="ECO:0000259" key="1">
    <source>
        <dbReference type="Pfam" id="PF00535"/>
    </source>
</evidence>
<dbReference type="InterPro" id="IPR029044">
    <property type="entry name" value="Nucleotide-diphossugar_trans"/>
</dbReference>